<evidence type="ECO:0000313" key="3">
    <source>
        <dbReference type="Proteomes" id="UP000179807"/>
    </source>
</evidence>
<feature type="coiled-coil region" evidence="1">
    <location>
        <begin position="460"/>
        <end position="487"/>
    </location>
</feature>
<feature type="coiled-coil region" evidence="1">
    <location>
        <begin position="314"/>
        <end position="415"/>
    </location>
</feature>
<dbReference type="Proteomes" id="UP000179807">
    <property type="component" value="Unassembled WGS sequence"/>
</dbReference>
<protein>
    <submittedName>
        <fullName evidence="2">Uncharacterized protein</fullName>
    </submittedName>
</protein>
<dbReference type="VEuPathDB" id="TrichDB:TRFO_12668"/>
<dbReference type="Gene3D" id="1.10.287.1490">
    <property type="match status" value="1"/>
</dbReference>
<organism evidence="2 3">
    <name type="scientific">Tritrichomonas foetus</name>
    <dbReference type="NCBI Taxonomy" id="1144522"/>
    <lineage>
        <taxon>Eukaryota</taxon>
        <taxon>Metamonada</taxon>
        <taxon>Parabasalia</taxon>
        <taxon>Tritrichomonadida</taxon>
        <taxon>Tritrichomonadidae</taxon>
        <taxon>Tritrichomonas</taxon>
    </lineage>
</organism>
<feature type="coiled-coil region" evidence="1">
    <location>
        <begin position="21"/>
        <end position="48"/>
    </location>
</feature>
<evidence type="ECO:0000313" key="2">
    <source>
        <dbReference type="EMBL" id="OHT17139.1"/>
    </source>
</evidence>
<dbReference type="AlphaFoldDB" id="A0A1J4L127"/>
<proteinExistence type="predicted"/>
<name>A0A1J4L127_9EUKA</name>
<gene>
    <name evidence="2" type="ORF">TRFO_12668</name>
</gene>
<sequence length="514" mass="60346">MNLHRRVLMTANNRNVSDMSREELEELVMEMQDQLDIRKKREAQLKEQVTIAGAKVKAVEASLQDQNLDFIVPPSALRPNYAQNYANFKGQDSDIATKENGDPGPLRYEARIAGSYNPYQGANRRIVTLRQKIGDLQQNIVDTHKDMLELQKELERLRALLENREPPKNEAFRHEKPIPKTKPKKKKITLTTCIKYCKDLLKEEKDPKSHDELLCVYYLLTKDDVLALELFGKLLAPDLKPDDLAELDDLLKDREAQVSILREQYRHLLARHEPLRDAFRDLKERLPNHVFDNDEVAKHLREQIEELLKLIAGIPDMEKLIEELRAKKASLLADKDALFAEGGKNMADLDAEMRRRLAEISEDKAGVEQEKRQLEELDKRIRERYHTIAEEVRRMKADELELRRMLDDREKKKKEMHDKLVILQNTGLKNPMQVRKVYEMCKEMSPNDLSHERNLTVEDCNKYSKILKDLKKECTRLKNSYQDKQQQQYAYELRIRQLQHQARNDYLSDDGTDF</sequence>
<reference evidence="2" key="1">
    <citation type="submission" date="2016-10" db="EMBL/GenBank/DDBJ databases">
        <authorList>
            <person name="Benchimol M."/>
            <person name="Almeida L.G."/>
            <person name="Vasconcelos A.T."/>
            <person name="Perreira-Neves A."/>
            <person name="Rosa I.A."/>
            <person name="Tasca T."/>
            <person name="Bogo M.R."/>
            <person name="de Souza W."/>
        </authorList>
    </citation>
    <scope>NUCLEOTIDE SEQUENCE [LARGE SCALE GENOMIC DNA]</scope>
    <source>
        <strain evidence="2">K</strain>
    </source>
</reference>
<accession>A0A1J4L127</accession>
<dbReference type="OrthoDB" id="10485933at2759"/>
<feature type="coiled-coil region" evidence="1">
    <location>
        <begin position="119"/>
        <end position="164"/>
    </location>
</feature>
<keyword evidence="3" id="KW-1185">Reference proteome</keyword>
<dbReference type="EMBL" id="MLAK01000035">
    <property type="protein sequence ID" value="OHT17139.1"/>
    <property type="molecule type" value="Genomic_DNA"/>
</dbReference>
<dbReference type="GeneID" id="94831477"/>
<comment type="caution">
    <text evidence="2">The sequence shown here is derived from an EMBL/GenBank/DDBJ whole genome shotgun (WGS) entry which is preliminary data.</text>
</comment>
<evidence type="ECO:0000256" key="1">
    <source>
        <dbReference type="SAM" id="Coils"/>
    </source>
</evidence>
<keyword evidence="1" id="KW-0175">Coiled coil</keyword>
<dbReference type="RefSeq" id="XP_068370275.1">
    <property type="nucleotide sequence ID" value="XM_068496773.1"/>
</dbReference>